<dbReference type="InterPro" id="IPR013842">
    <property type="entry name" value="LepA_CTD"/>
</dbReference>
<dbReference type="InterPro" id="IPR038363">
    <property type="entry name" value="LepA_C_sf"/>
</dbReference>
<keyword evidence="9" id="KW-0251">Elongation factor</keyword>
<dbReference type="Pfam" id="PF00679">
    <property type="entry name" value="EFG_C"/>
    <property type="match status" value="1"/>
</dbReference>
<dbReference type="SUPFAM" id="SSF54980">
    <property type="entry name" value="EF-G C-terminal domain-like"/>
    <property type="match status" value="2"/>
</dbReference>
<name>A0ABX2ZKH5_9BACI</name>
<evidence type="ECO:0000313" key="9">
    <source>
        <dbReference type="EMBL" id="ODG90212.1"/>
    </source>
</evidence>
<evidence type="ECO:0000256" key="1">
    <source>
        <dbReference type="ARBA" id="ARBA00005454"/>
    </source>
</evidence>
<dbReference type="Pfam" id="PF03144">
    <property type="entry name" value="GTP_EFTU_D2"/>
    <property type="match status" value="1"/>
</dbReference>
<proteinExistence type="inferred from homology"/>
<keyword evidence="6 7" id="KW-0472">Membrane</keyword>
<keyword evidence="5 7" id="KW-0342">GTP-binding</keyword>
<feature type="binding site" evidence="7">
    <location>
        <begin position="140"/>
        <end position="143"/>
    </location>
    <ligand>
        <name>GTP</name>
        <dbReference type="ChEBI" id="CHEBI:37565"/>
    </ligand>
</feature>
<comment type="subcellular location">
    <subcellularLocation>
        <location evidence="7">Cell membrane</location>
        <topology evidence="7">Peripheral membrane protein</topology>
        <orientation evidence="7">Cytoplasmic side</orientation>
    </subcellularLocation>
</comment>
<dbReference type="InterPro" id="IPR000640">
    <property type="entry name" value="EFG_V-like"/>
</dbReference>
<dbReference type="InterPro" id="IPR005225">
    <property type="entry name" value="Small_GTP-bd"/>
</dbReference>
<comment type="catalytic activity">
    <reaction evidence="7">
        <text>GTP + H2O = GDP + phosphate + H(+)</text>
        <dbReference type="Rhea" id="RHEA:19669"/>
        <dbReference type="ChEBI" id="CHEBI:15377"/>
        <dbReference type="ChEBI" id="CHEBI:15378"/>
        <dbReference type="ChEBI" id="CHEBI:37565"/>
        <dbReference type="ChEBI" id="CHEBI:43474"/>
        <dbReference type="ChEBI" id="CHEBI:58189"/>
        <dbReference type="EC" id="3.6.5.n1"/>
    </reaction>
</comment>
<dbReference type="HAMAP" id="MF_00071">
    <property type="entry name" value="LepA"/>
    <property type="match status" value="1"/>
</dbReference>
<dbReference type="SMART" id="SM00838">
    <property type="entry name" value="EFG_C"/>
    <property type="match status" value="1"/>
</dbReference>
<dbReference type="Pfam" id="PF06421">
    <property type="entry name" value="LepA_C"/>
    <property type="match status" value="1"/>
</dbReference>
<dbReference type="NCBIfam" id="TIGR01393">
    <property type="entry name" value="lepA"/>
    <property type="match status" value="1"/>
</dbReference>
<evidence type="ECO:0000259" key="8">
    <source>
        <dbReference type="PROSITE" id="PS51722"/>
    </source>
</evidence>
<dbReference type="Proteomes" id="UP000094580">
    <property type="component" value="Unassembled WGS sequence"/>
</dbReference>
<dbReference type="PROSITE" id="PS00301">
    <property type="entry name" value="G_TR_1"/>
    <property type="match status" value="1"/>
</dbReference>
<dbReference type="Gene3D" id="2.40.30.10">
    <property type="entry name" value="Translation factors"/>
    <property type="match status" value="1"/>
</dbReference>
<dbReference type="InterPro" id="IPR009000">
    <property type="entry name" value="Transl_B-barrel_sf"/>
</dbReference>
<dbReference type="InterPro" id="IPR035647">
    <property type="entry name" value="EFG_III/V"/>
</dbReference>
<dbReference type="PRINTS" id="PR00315">
    <property type="entry name" value="ELONGATNFCT"/>
</dbReference>
<evidence type="ECO:0000256" key="4">
    <source>
        <dbReference type="ARBA" id="ARBA00022917"/>
    </source>
</evidence>
<reference evidence="9 10" key="1">
    <citation type="submission" date="2016-07" db="EMBL/GenBank/DDBJ databases">
        <authorList>
            <person name="Townsley L."/>
            <person name="Shank E.A."/>
        </authorList>
    </citation>
    <scope>NUCLEOTIDE SEQUENCE [LARGE SCALE GENOMIC DNA]</scope>
    <source>
        <strain evidence="9 10">CH01</strain>
    </source>
</reference>
<dbReference type="InterPro" id="IPR027417">
    <property type="entry name" value="P-loop_NTPase"/>
</dbReference>
<dbReference type="Gene3D" id="3.30.70.2570">
    <property type="entry name" value="Elongation factor 4, C-terminal domain"/>
    <property type="match status" value="1"/>
</dbReference>
<dbReference type="EC" id="3.6.5.n1" evidence="7"/>
<dbReference type="InterPro" id="IPR006297">
    <property type="entry name" value="EF-4"/>
</dbReference>
<dbReference type="InterPro" id="IPR004161">
    <property type="entry name" value="EFTu-like_2"/>
</dbReference>
<dbReference type="CDD" id="cd03709">
    <property type="entry name" value="lepA_C"/>
    <property type="match status" value="1"/>
</dbReference>
<protein>
    <recommendedName>
        <fullName evidence="7">Elongation factor 4</fullName>
        <shortName evidence="7">EF-4</shortName>
        <ecNumber evidence="7">3.6.5.n1</ecNumber>
    </recommendedName>
    <alternativeName>
        <fullName evidence="7">Ribosomal back-translocase LepA</fullName>
    </alternativeName>
</protein>
<dbReference type="NCBIfam" id="TIGR00231">
    <property type="entry name" value="small_GTP"/>
    <property type="match status" value="1"/>
</dbReference>
<evidence type="ECO:0000313" key="10">
    <source>
        <dbReference type="Proteomes" id="UP000094580"/>
    </source>
</evidence>
<feature type="domain" description="Tr-type G" evidence="8">
    <location>
        <begin position="11"/>
        <end position="193"/>
    </location>
</feature>
<dbReference type="SUPFAM" id="SSF52540">
    <property type="entry name" value="P-loop containing nucleoside triphosphate hydrolases"/>
    <property type="match status" value="1"/>
</dbReference>
<dbReference type="PANTHER" id="PTHR43512:SF4">
    <property type="entry name" value="TRANSLATION FACTOR GUF1 HOMOLOG, CHLOROPLASTIC"/>
    <property type="match status" value="1"/>
</dbReference>
<dbReference type="GO" id="GO:0003746">
    <property type="term" value="F:translation elongation factor activity"/>
    <property type="evidence" value="ECO:0007669"/>
    <property type="project" value="UniProtKB-KW"/>
</dbReference>
<dbReference type="CDD" id="cd01890">
    <property type="entry name" value="LepA"/>
    <property type="match status" value="1"/>
</dbReference>
<evidence type="ECO:0000256" key="7">
    <source>
        <dbReference type="HAMAP-Rule" id="MF_00071"/>
    </source>
</evidence>
<dbReference type="SUPFAM" id="SSF50447">
    <property type="entry name" value="Translation proteins"/>
    <property type="match status" value="1"/>
</dbReference>
<keyword evidence="3 7" id="KW-0378">Hydrolase</keyword>
<keyword evidence="7" id="KW-1003">Cell membrane</keyword>
<dbReference type="Gene3D" id="3.40.50.300">
    <property type="entry name" value="P-loop containing nucleotide triphosphate hydrolases"/>
    <property type="match status" value="1"/>
</dbReference>
<comment type="similarity">
    <text evidence="1 7">Belongs to the TRAFAC class translation factor GTPase superfamily. Classic translation factor GTPase family. LepA subfamily.</text>
</comment>
<keyword evidence="2 7" id="KW-0547">Nucleotide-binding</keyword>
<feature type="binding site" evidence="7">
    <location>
        <begin position="23"/>
        <end position="28"/>
    </location>
    <ligand>
        <name>GTP</name>
        <dbReference type="ChEBI" id="CHEBI:37565"/>
    </ligand>
</feature>
<evidence type="ECO:0000256" key="2">
    <source>
        <dbReference type="ARBA" id="ARBA00022741"/>
    </source>
</evidence>
<keyword evidence="10" id="KW-1185">Reference proteome</keyword>
<dbReference type="PROSITE" id="PS51722">
    <property type="entry name" value="G_TR_2"/>
    <property type="match status" value="1"/>
</dbReference>
<dbReference type="CDD" id="cd16260">
    <property type="entry name" value="EF4_III"/>
    <property type="match status" value="1"/>
</dbReference>
<dbReference type="InterPro" id="IPR035654">
    <property type="entry name" value="LepA_IV"/>
</dbReference>
<dbReference type="EMBL" id="MDKC01000035">
    <property type="protein sequence ID" value="ODG90212.1"/>
    <property type="molecule type" value="Genomic_DNA"/>
</dbReference>
<dbReference type="CDD" id="cd03699">
    <property type="entry name" value="EF4_II"/>
    <property type="match status" value="1"/>
</dbReference>
<accession>A0ABX2ZKH5</accession>
<keyword evidence="4 7" id="KW-0648">Protein biosynthesis</keyword>
<evidence type="ECO:0000256" key="6">
    <source>
        <dbReference type="ARBA" id="ARBA00023136"/>
    </source>
</evidence>
<dbReference type="InterPro" id="IPR031157">
    <property type="entry name" value="G_TR_CS"/>
</dbReference>
<gene>
    <name evidence="7" type="primary">lepA</name>
    <name evidence="9" type="ORF">BED47_12835</name>
</gene>
<organism evidence="9 10">
    <name type="scientific">Gottfriedia luciferensis</name>
    <dbReference type="NCBI Taxonomy" id="178774"/>
    <lineage>
        <taxon>Bacteria</taxon>
        <taxon>Bacillati</taxon>
        <taxon>Bacillota</taxon>
        <taxon>Bacilli</taxon>
        <taxon>Bacillales</taxon>
        <taxon>Bacillaceae</taxon>
        <taxon>Gottfriedia</taxon>
    </lineage>
</organism>
<dbReference type="RefSeq" id="WP_069035096.1">
    <property type="nucleotide sequence ID" value="NZ_MDKC01000035.1"/>
</dbReference>
<evidence type="ECO:0000256" key="5">
    <source>
        <dbReference type="ARBA" id="ARBA00023134"/>
    </source>
</evidence>
<comment type="caution">
    <text evidence="9">The sequence shown here is derived from an EMBL/GenBank/DDBJ whole genome shotgun (WGS) entry which is preliminary data.</text>
</comment>
<dbReference type="Gene3D" id="3.30.70.870">
    <property type="entry name" value="Elongation Factor G (Translational Gtpase), domain 3"/>
    <property type="match status" value="1"/>
</dbReference>
<dbReference type="Pfam" id="PF00009">
    <property type="entry name" value="GTP_EFTU"/>
    <property type="match status" value="1"/>
</dbReference>
<evidence type="ECO:0000256" key="3">
    <source>
        <dbReference type="ARBA" id="ARBA00022801"/>
    </source>
</evidence>
<dbReference type="PANTHER" id="PTHR43512">
    <property type="entry name" value="TRANSLATION FACTOR GUF1-RELATED"/>
    <property type="match status" value="1"/>
</dbReference>
<dbReference type="InterPro" id="IPR000795">
    <property type="entry name" value="T_Tr_GTP-bd_dom"/>
</dbReference>
<comment type="function">
    <text evidence="7">Required for accurate and efficient protein synthesis under certain stress conditions. May act as a fidelity factor of the translation reaction, by catalyzing a one-codon backward translocation of tRNAs on improperly translocated ribosomes. Back-translocation proceeds from a post-translocation (POST) complex to a pre-translocation (PRE) complex, thus giving elongation factor G a second chance to translocate the tRNAs correctly. Binds to ribosomes in a GTP-dependent manner.</text>
</comment>
<sequence length="606" mass="67833">MNKESRSERQKRIRNFSIIAHIDHGKSTLADRILEKTNALTQREMKSQLLDSMDLERERGITIKLNAVQLQYKAKNGEEYILHLIDTPGHVDFTYEVSRSLAACEGAILVVDAAQGIEAQTLANVYLALDNDLEILPVINKIDLPSAEPERVRQEVEEVIGLDASEAVLASAKAGIGIEEILEQIVEKVPAPTGDPDAPLKALIFDSLFDPYRGVVAYIRIVEGTVKVGQKIRMMATGKEFEVVEAGVFTPRTTQRDELTVGDVGFLTASIKNVGDTRVGDTITLAENPATEPLPGYRKLNPMVFCGLYPIDTSKYNDLRDALEKLQLNDAALQFEAETSQALGFGFRCGFLGLLHMEIIQERIEREFKIDLITTAPSVIYNVYTTKDEMIIVDNPAHMPDPQSIDRVEEPYVKAKIMVPNDFVGAIMELCQKKRGNFIDMQYLDANRVTLTYEIPLSEIVYDFFDQLKSSTKGYASFDYELIGYKVSKLVKMDILLNGEQVDALSFIVHRDAAYDRGKIIVEKLKELIPRQQFEVPVQAAIGQKIVARSTIKSMGKNVLAKCYGGDISRKRKLLDKQKEGKKRMKAVGSVEVPQEAFMAVLRMDD</sequence>
<dbReference type="Gene3D" id="3.30.70.240">
    <property type="match status" value="1"/>
</dbReference>